<dbReference type="AlphaFoldDB" id="A0A8J3I9N0"/>
<feature type="domain" description="Pyruvate carboxyltransferase" evidence="4">
    <location>
        <begin position="14"/>
        <end position="283"/>
    </location>
</feature>
<organism evidence="5 6">
    <name type="scientific">Reticulibacter mediterranei</name>
    <dbReference type="NCBI Taxonomy" id="2778369"/>
    <lineage>
        <taxon>Bacteria</taxon>
        <taxon>Bacillati</taxon>
        <taxon>Chloroflexota</taxon>
        <taxon>Ktedonobacteria</taxon>
        <taxon>Ktedonobacterales</taxon>
        <taxon>Reticulibacteraceae</taxon>
        <taxon>Reticulibacter</taxon>
    </lineage>
</organism>
<dbReference type="EMBL" id="BNJK01000001">
    <property type="protein sequence ID" value="GHO90476.1"/>
    <property type="molecule type" value="Genomic_DNA"/>
</dbReference>
<dbReference type="InterPro" id="IPR000891">
    <property type="entry name" value="PYR_CT"/>
</dbReference>
<dbReference type="SUPFAM" id="SSF51569">
    <property type="entry name" value="Aldolase"/>
    <property type="match status" value="1"/>
</dbReference>
<accession>A0A8J3I9N0</accession>
<dbReference type="PROSITE" id="PS50991">
    <property type="entry name" value="PYR_CT"/>
    <property type="match status" value="1"/>
</dbReference>
<dbReference type="CDD" id="cd07938">
    <property type="entry name" value="DRE_TIM_HMGL"/>
    <property type="match status" value="1"/>
</dbReference>
<comment type="similarity">
    <text evidence="1">Belongs to the HMG-CoA lyase family.</text>
</comment>
<comment type="caution">
    <text evidence="5">The sequence shown here is derived from an EMBL/GenBank/DDBJ whole genome shotgun (WGS) entry which is preliminary data.</text>
</comment>
<dbReference type="FunFam" id="3.20.20.70:FF:000071">
    <property type="entry name" value="Hydroxymethylglutaryl-CoA lyase"/>
    <property type="match status" value="1"/>
</dbReference>
<dbReference type="GO" id="GO:0046872">
    <property type="term" value="F:metal ion binding"/>
    <property type="evidence" value="ECO:0007669"/>
    <property type="project" value="UniProtKB-KW"/>
</dbReference>
<dbReference type="InterPro" id="IPR043594">
    <property type="entry name" value="HMGL"/>
</dbReference>
<dbReference type="RefSeq" id="WP_220201437.1">
    <property type="nucleotide sequence ID" value="NZ_BNJK01000001.1"/>
</dbReference>
<keyword evidence="2" id="KW-0479">Metal-binding</keyword>
<dbReference type="NCBIfam" id="NF004283">
    <property type="entry name" value="PRK05692.1"/>
    <property type="match status" value="1"/>
</dbReference>
<reference evidence="5" key="1">
    <citation type="submission" date="2020-10" db="EMBL/GenBank/DDBJ databases">
        <title>Taxonomic study of unclassified bacteria belonging to the class Ktedonobacteria.</title>
        <authorList>
            <person name="Yabe S."/>
            <person name="Wang C.M."/>
            <person name="Zheng Y."/>
            <person name="Sakai Y."/>
            <person name="Cavaletti L."/>
            <person name="Monciardini P."/>
            <person name="Donadio S."/>
        </authorList>
    </citation>
    <scope>NUCLEOTIDE SEQUENCE</scope>
    <source>
        <strain evidence="5">ID150040</strain>
    </source>
</reference>
<keyword evidence="6" id="KW-1185">Reference proteome</keyword>
<dbReference type="GO" id="GO:0046951">
    <property type="term" value="P:ketone body biosynthetic process"/>
    <property type="evidence" value="ECO:0007669"/>
    <property type="project" value="TreeGrafter"/>
</dbReference>
<dbReference type="InterPro" id="IPR013785">
    <property type="entry name" value="Aldolase_TIM"/>
</dbReference>
<evidence type="ECO:0000259" key="4">
    <source>
        <dbReference type="PROSITE" id="PS50991"/>
    </source>
</evidence>
<dbReference type="GO" id="GO:0004419">
    <property type="term" value="F:hydroxymethylglutaryl-CoA lyase activity"/>
    <property type="evidence" value="ECO:0007669"/>
    <property type="project" value="TreeGrafter"/>
</dbReference>
<dbReference type="Gene3D" id="3.20.20.70">
    <property type="entry name" value="Aldolase class I"/>
    <property type="match status" value="1"/>
</dbReference>
<evidence type="ECO:0000256" key="3">
    <source>
        <dbReference type="ARBA" id="ARBA00023239"/>
    </source>
</evidence>
<name>A0A8J3I9N0_9CHLR</name>
<dbReference type="Proteomes" id="UP000597444">
    <property type="component" value="Unassembled WGS sequence"/>
</dbReference>
<evidence type="ECO:0000256" key="2">
    <source>
        <dbReference type="ARBA" id="ARBA00022723"/>
    </source>
</evidence>
<proteinExistence type="inferred from homology"/>
<evidence type="ECO:0000313" key="5">
    <source>
        <dbReference type="EMBL" id="GHO90476.1"/>
    </source>
</evidence>
<keyword evidence="3 5" id="KW-0456">Lyase</keyword>
<protein>
    <submittedName>
        <fullName evidence="5">Hydroxymethylglutaryl-CoA lyase</fullName>
    </submittedName>
</protein>
<dbReference type="Pfam" id="PF00682">
    <property type="entry name" value="HMGL-like"/>
    <property type="match status" value="1"/>
</dbReference>
<gene>
    <name evidence="5" type="ORF">KSF_005240</name>
</gene>
<dbReference type="PANTHER" id="PTHR42738:SF7">
    <property type="entry name" value="HYDROXYMETHYLGLUTARYL-COA LYASE"/>
    <property type="match status" value="1"/>
</dbReference>
<dbReference type="GO" id="GO:0006552">
    <property type="term" value="P:L-leucine catabolic process"/>
    <property type="evidence" value="ECO:0007669"/>
    <property type="project" value="TreeGrafter"/>
</dbReference>
<evidence type="ECO:0000256" key="1">
    <source>
        <dbReference type="ARBA" id="ARBA00009405"/>
    </source>
</evidence>
<dbReference type="PANTHER" id="PTHR42738">
    <property type="entry name" value="HYDROXYMETHYLGLUTARYL-COA LYASE"/>
    <property type="match status" value="1"/>
</dbReference>
<evidence type="ECO:0000313" key="6">
    <source>
        <dbReference type="Proteomes" id="UP000597444"/>
    </source>
</evidence>
<sequence length="333" mass="35853">MHDNNSPTQMPAHIKVTEVVTRDGFQNEDRVVSTKAKIQVIEGLVQAGITSIEVTSFVHPRVVPQLADADELVTRLPHHLGVVYSALVPNIKGAQRALATGITELHLVLSASESHNLANLNRCVRESLAQLARVCTFVQRENPETVLVGTIATAFHCPFEGRTLVERVIWITEKLVDMGIHTVVLADTDGAAAPLQIEQTLSLVRERFPEIILGLHLHNTRGMGLANAFAGLRSGVTLFESSLGGIGGCPFAPNATGNISTEDLVHMLHEMGFHTGIDLDQLIAEGRKLPAIVGHHLASQVAKVGKSSDLHPFTGTKIASSRASQKEVSGHIH</sequence>